<comment type="similarity">
    <text evidence="2 8">Belongs to the carbamoyltransferase HypF family.</text>
</comment>
<dbReference type="Pfam" id="PF17788">
    <property type="entry name" value="HypF_C"/>
    <property type="match status" value="1"/>
</dbReference>
<keyword evidence="4" id="KW-0479">Metal-binding</keyword>
<dbReference type="Proteomes" id="UP000440224">
    <property type="component" value="Unassembled WGS sequence"/>
</dbReference>
<dbReference type="AlphaFoldDB" id="A0A6N7PTH3"/>
<keyword evidence="9" id="KW-0378">Hydrolase</keyword>
<dbReference type="Pfam" id="PF01300">
    <property type="entry name" value="Sua5_yciO_yrdC"/>
    <property type="match status" value="1"/>
</dbReference>
<feature type="active site" evidence="9">
    <location>
        <position position="18"/>
    </location>
</feature>
<evidence type="ECO:0000259" key="11">
    <source>
        <dbReference type="PROSITE" id="PS51163"/>
    </source>
</evidence>
<dbReference type="PROSITE" id="PS51163">
    <property type="entry name" value="YRDC"/>
    <property type="match status" value="1"/>
</dbReference>
<dbReference type="OrthoDB" id="9808093at2"/>
<dbReference type="InterPro" id="IPR036046">
    <property type="entry name" value="Acylphosphatase-like_dom_sf"/>
</dbReference>
<evidence type="ECO:0000313" key="12">
    <source>
        <dbReference type="EMBL" id="MRG93730.1"/>
    </source>
</evidence>
<dbReference type="Pfam" id="PF22521">
    <property type="entry name" value="HypF_C_2"/>
    <property type="match status" value="1"/>
</dbReference>
<dbReference type="GO" id="GO:0016874">
    <property type="term" value="F:ligase activity"/>
    <property type="evidence" value="ECO:0007669"/>
    <property type="project" value="UniProtKB-UniRule"/>
</dbReference>
<dbReference type="RefSeq" id="WP_153820592.1">
    <property type="nucleotide sequence ID" value="NZ_WJIE01000005.1"/>
</dbReference>
<dbReference type="PIRSF" id="PIRSF006256">
    <property type="entry name" value="CMPcnvr_hdrg_mat"/>
    <property type="match status" value="1"/>
</dbReference>
<dbReference type="InterPro" id="IPR006070">
    <property type="entry name" value="Sua5-like_dom"/>
</dbReference>
<protein>
    <recommendedName>
        <fullName evidence="8">Carbamoyltransferase</fullName>
        <ecNumber evidence="8">6.2.-.-</ecNumber>
    </recommendedName>
</protein>
<dbReference type="GO" id="GO:0008270">
    <property type="term" value="F:zinc ion binding"/>
    <property type="evidence" value="ECO:0007669"/>
    <property type="project" value="UniProtKB-KW"/>
</dbReference>
<comment type="catalytic activity">
    <reaction evidence="7">
        <text>C-terminal L-cysteinyl-[HypE protein] + carbamoyl phosphate + ATP + H2O = C-terminal S-carboxamide-L-cysteinyl-[HypE protein] + AMP + phosphate + diphosphate + H(+)</text>
        <dbReference type="Rhea" id="RHEA:55636"/>
        <dbReference type="Rhea" id="RHEA-COMP:14247"/>
        <dbReference type="Rhea" id="RHEA-COMP:14392"/>
        <dbReference type="ChEBI" id="CHEBI:15377"/>
        <dbReference type="ChEBI" id="CHEBI:15378"/>
        <dbReference type="ChEBI" id="CHEBI:30616"/>
        <dbReference type="ChEBI" id="CHEBI:33019"/>
        <dbReference type="ChEBI" id="CHEBI:43474"/>
        <dbReference type="ChEBI" id="CHEBI:58228"/>
        <dbReference type="ChEBI" id="CHEBI:76913"/>
        <dbReference type="ChEBI" id="CHEBI:139126"/>
        <dbReference type="ChEBI" id="CHEBI:456215"/>
    </reaction>
</comment>
<dbReference type="UniPathway" id="UPA00335"/>
<dbReference type="Gene3D" id="3.30.420.360">
    <property type="match status" value="1"/>
</dbReference>
<dbReference type="InterPro" id="IPR001792">
    <property type="entry name" value="Acylphosphatase-like_dom"/>
</dbReference>
<dbReference type="GO" id="GO:0003725">
    <property type="term" value="F:double-stranded RNA binding"/>
    <property type="evidence" value="ECO:0007669"/>
    <property type="project" value="InterPro"/>
</dbReference>
<evidence type="ECO:0000256" key="9">
    <source>
        <dbReference type="PROSITE-ProRule" id="PRU00520"/>
    </source>
</evidence>
<dbReference type="InterPro" id="IPR017945">
    <property type="entry name" value="DHBP_synth_RibB-like_a/b_dom"/>
</dbReference>
<dbReference type="PROSITE" id="PS51160">
    <property type="entry name" value="ACYLPHOSPHATASE_3"/>
    <property type="match status" value="1"/>
</dbReference>
<dbReference type="GO" id="GO:0016743">
    <property type="term" value="F:carboxyl- or carbamoyltransferase activity"/>
    <property type="evidence" value="ECO:0007669"/>
    <property type="project" value="UniProtKB-UniRule"/>
</dbReference>
<dbReference type="SUPFAM" id="SSF54975">
    <property type="entry name" value="Acylphosphatase/BLUF domain-like"/>
    <property type="match status" value="1"/>
</dbReference>
<gene>
    <name evidence="12" type="primary">hypF</name>
    <name evidence="12" type="ORF">GF068_17695</name>
</gene>
<accession>A0A6N7PTH3</accession>
<keyword evidence="12" id="KW-0808">Transferase</keyword>
<evidence type="ECO:0000256" key="8">
    <source>
        <dbReference type="PIRNR" id="PIRNR006256"/>
    </source>
</evidence>
<organism evidence="12 13">
    <name type="scientific">Polyangium spumosum</name>
    <dbReference type="NCBI Taxonomy" id="889282"/>
    <lineage>
        <taxon>Bacteria</taxon>
        <taxon>Pseudomonadati</taxon>
        <taxon>Myxococcota</taxon>
        <taxon>Polyangia</taxon>
        <taxon>Polyangiales</taxon>
        <taxon>Polyangiaceae</taxon>
        <taxon>Polyangium</taxon>
    </lineage>
</organism>
<dbReference type="PROSITE" id="PS00150">
    <property type="entry name" value="ACYLPHOSPHATASE_1"/>
    <property type="match status" value="1"/>
</dbReference>
<feature type="domain" description="YrdC-like" evidence="11">
    <location>
        <begin position="207"/>
        <end position="392"/>
    </location>
</feature>
<evidence type="ECO:0000313" key="13">
    <source>
        <dbReference type="Proteomes" id="UP000440224"/>
    </source>
</evidence>
<dbReference type="Gene3D" id="3.30.110.120">
    <property type="match status" value="1"/>
</dbReference>
<evidence type="ECO:0000256" key="6">
    <source>
        <dbReference type="ARBA" id="ARBA00022833"/>
    </source>
</evidence>
<dbReference type="InterPro" id="IPR011125">
    <property type="entry name" value="Znf_HypF"/>
</dbReference>
<dbReference type="InterPro" id="IPR004421">
    <property type="entry name" value="Carbamoyltransferase_HypF"/>
</dbReference>
<dbReference type="SUPFAM" id="SSF55821">
    <property type="entry name" value="YrdC/RibB"/>
    <property type="match status" value="1"/>
</dbReference>
<reference evidence="12 13" key="1">
    <citation type="submission" date="2019-10" db="EMBL/GenBank/DDBJ databases">
        <title>A soil myxobacterium in the family Polyangiaceae.</title>
        <authorList>
            <person name="Li Y."/>
            <person name="Wang J."/>
        </authorList>
    </citation>
    <scope>NUCLEOTIDE SEQUENCE [LARGE SCALE GENOMIC DNA]</scope>
    <source>
        <strain evidence="12 13">DSM 14734</strain>
    </source>
</reference>
<dbReference type="Gene3D" id="3.30.420.40">
    <property type="match status" value="1"/>
</dbReference>
<evidence type="ECO:0000256" key="2">
    <source>
        <dbReference type="ARBA" id="ARBA00008097"/>
    </source>
</evidence>
<comment type="caution">
    <text evidence="12">The sequence shown here is derived from an EMBL/GenBank/DDBJ whole genome shotgun (WGS) entry which is preliminary data.</text>
</comment>
<dbReference type="InterPro" id="IPR051060">
    <property type="entry name" value="Carbamoyltrans_HypF-like"/>
</dbReference>
<keyword evidence="6" id="KW-0862">Zinc</keyword>
<evidence type="ECO:0000256" key="1">
    <source>
        <dbReference type="ARBA" id="ARBA00004711"/>
    </source>
</evidence>
<dbReference type="Pfam" id="PF07503">
    <property type="entry name" value="zf-HYPF"/>
    <property type="match status" value="2"/>
</dbReference>
<evidence type="ECO:0000256" key="3">
    <source>
        <dbReference type="ARBA" id="ARBA00022598"/>
    </source>
</evidence>
<dbReference type="Pfam" id="PF00708">
    <property type="entry name" value="Acylphosphatase"/>
    <property type="match status" value="1"/>
</dbReference>
<evidence type="ECO:0000259" key="10">
    <source>
        <dbReference type="PROSITE" id="PS51160"/>
    </source>
</evidence>
<dbReference type="NCBIfam" id="TIGR00143">
    <property type="entry name" value="hypF"/>
    <property type="match status" value="1"/>
</dbReference>
<comment type="pathway">
    <text evidence="1">Protein modification; [NiFe] hydrogenase maturation.</text>
</comment>
<dbReference type="GO" id="GO:0051604">
    <property type="term" value="P:protein maturation"/>
    <property type="evidence" value="ECO:0007669"/>
    <property type="project" value="TreeGrafter"/>
</dbReference>
<name>A0A6N7PTH3_9BACT</name>
<dbReference type="EMBL" id="WJIE01000005">
    <property type="protein sequence ID" value="MRG93730.1"/>
    <property type="molecule type" value="Genomic_DNA"/>
</dbReference>
<evidence type="ECO:0000256" key="5">
    <source>
        <dbReference type="ARBA" id="ARBA00022771"/>
    </source>
</evidence>
<sequence length="764" mass="81028">MARVSLHVEGVVQGVGFRPFVYGKAHALGLSGWVKNGRGGVEIEAEGSPEEIEAFVRAIEVDLPRPGAVTRIERREIDAPPNANDGKKIPGFRILPSDEGARPAPLLPADLATCADCLAETLAPQGRRSGYPFTTCARCGPRYSIITSLPYDRDRTSMRSFPLCEDCRREYEDPRDRRFHAETIACPRCGPRLSLLSPAGRAIEEGERALEAAASALREGHIIALRGVGGFQLLVDATNPGAVEALRERKRRDEKPFAVLFADVRAASAAAVLSEEEIRALSGPEAPIVLARRRDSTPLAPEVAPKSPLVGAMLPASPLHRLLAEAAGRPLVCTSGNLSGEPLAVDVPEALARLAGIADVFLVHDRPITRAVDDAVVRAGPDGIGVLRRARGFAPLSVAHWPADEPILGLGAHLKSTITIAVGGELVTSQHLGDLDGPAAVDLLERTARDMVRFFDIRPAALACDLHPDYASSRLAERLAEEWGAKLVRVQHHHAHVAAVMAEHGLEGEVLGLAWDGTGLGTDGFSWGGEAIVASAAHFRRVAHLAPFRLPGGDRASREPRRSALGLLHATLGPEALARARGLGEERALSALLAAMNQGFSAPISTSVGRLFDAVAALVGLRETCSFEGQAAMELEWFASTHPEPRPLPYPLPLSDGAPAVADTAPLVRALLADRDAGRPVAEMAAQFHASLVELGLRIAERVNLPRVVLAGGCFQNDLLTRALTSRLRAAGFDVRLGARVPTNDGGISVGQAAIAARVCTGGR</sequence>
<dbReference type="PANTHER" id="PTHR42959:SF1">
    <property type="entry name" value="CARBAMOYLTRANSFERASE HYPF"/>
    <property type="match status" value="1"/>
</dbReference>
<dbReference type="Gene3D" id="3.90.870.50">
    <property type="match status" value="1"/>
</dbReference>
<dbReference type="GO" id="GO:0003998">
    <property type="term" value="F:acylphosphatase activity"/>
    <property type="evidence" value="ECO:0007669"/>
    <property type="project" value="UniProtKB-EC"/>
</dbReference>
<dbReference type="EC" id="6.2.-.-" evidence="8"/>
<evidence type="ECO:0000256" key="7">
    <source>
        <dbReference type="ARBA" id="ARBA00048220"/>
    </source>
</evidence>
<feature type="active site" evidence="9">
    <location>
        <position position="36"/>
    </location>
</feature>
<comment type="catalytic activity">
    <reaction evidence="9">
        <text>an acyl phosphate + H2O = a carboxylate + phosphate + H(+)</text>
        <dbReference type="Rhea" id="RHEA:14965"/>
        <dbReference type="ChEBI" id="CHEBI:15377"/>
        <dbReference type="ChEBI" id="CHEBI:15378"/>
        <dbReference type="ChEBI" id="CHEBI:29067"/>
        <dbReference type="ChEBI" id="CHEBI:43474"/>
        <dbReference type="ChEBI" id="CHEBI:59918"/>
        <dbReference type="EC" id="3.6.1.7"/>
    </reaction>
</comment>
<dbReference type="InterPro" id="IPR041440">
    <property type="entry name" value="HypF_C"/>
</dbReference>
<proteinExistence type="inferred from homology"/>
<keyword evidence="5" id="KW-0863">Zinc-finger</keyword>
<feature type="domain" description="Acylphosphatase-like" evidence="10">
    <location>
        <begin position="3"/>
        <end position="96"/>
    </location>
</feature>
<evidence type="ECO:0000256" key="4">
    <source>
        <dbReference type="ARBA" id="ARBA00022723"/>
    </source>
</evidence>
<keyword evidence="3" id="KW-0436">Ligase</keyword>
<keyword evidence="13" id="KW-1185">Reference proteome</keyword>
<dbReference type="InterPro" id="IPR017968">
    <property type="entry name" value="Acylphosphatase_CS"/>
</dbReference>
<dbReference type="PANTHER" id="PTHR42959">
    <property type="entry name" value="CARBAMOYLTRANSFERASE"/>
    <property type="match status" value="1"/>
</dbReference>
<dbReference type="InterPro" id="IPR055128">
    <property type="entry name" value="HypF_C_2"/>
</dbReference>